<dbReference type="AlphaFoldDB" id="B1G091"/>
<dbReference type="Pfam" id="PF20484">
    <property type="entry name" value="DUF6723"/>
    <property type="match status" value="1"/>
</dbReference>
<keyword evidence="2" id="KW-1185">Reference proteome</keyword>
<reference evidence="1 2" key="1">
    <citation type="submission" date="2008-03" db="EMBL/GenBank/DDBJ databases">
        <title>Sequencing of the draft genome and assembly of Burkholderia graminis C4D1M.</title>
        <authorList>
            <consortium name="US DOE Joint Genome Institute (JGI-PGF)"/>
            <person name="Copeland A."/>
            <person name="Lucas S."/>
            <person name="Lapidus A."/>
            <person name="Glavina del Rio T."/>
            <person name="Dalin E."/>
            <person name="Tice H."/>
            <person name="Bruce D."/>
            <person name="Goodwin L."/>
            <person name="Pitluck S."/>
            <person name="Larimer F."/>
            <person name="Land M.L."/>
            <person name="Hauser L."/>
            <person name="Tiedje J."/>
            <person name="Richardson P."/>
        </authorList>
    </citation>
    <scope>NUCLEOTIDE SEQUENCE [LARGE SCALE GENOMIC DNA]</scope>
    <source>
        <strain evidence="2">ATCC 700544 / DSM 17151 / LMG 18924 / NCIMB 13744 / C4D1M</strain>
    </source>
</reference>
<evidence type="ECO:0000313" key="2">
    <source>
        <dbReference type="Proteomes" id="UP000005045"/>
    </source>
</evidence>
<dbReference type="Proteomes" id="UP000005045">
    <property type="component" value="Unassembled WGS sequence"/>
</dbReference>
<name>B1G091_PARG4</name>
<sequence length="120" mass="13368">MRHRHVIFYKAPNQSTIAIAGIEMVRRKLHFRNSSLRDFASPDGAPTTASDYRIYPTYRRTATGTFTGDLKVVRTTDDRVIFPYDGAPMIGPFETALEAREAAARKGAELVAADLLNPEP</sequence>
<proteinExistence type="predicted"/>
<gene>
    <name evidence="1" type="ORF">BgramDRAFT_2820</name>
</gene>
<accession>B1G091</accession>
<protein>
    <submittedName>
        <fullName evidence="1">Uncharacterized protein</fullName>
    </submittedName>
</protein>
<dbReference type="EMBL" id="ABLD01000006">
    <property type="protein sequence ID" value="EDT10670.1"/>
    <property type="molecule type" value="Genomic_DNA"/>
</dbReference>
<evidence type="ECO:0000313" key="1">
    <source>
        <dbReference type="EMBL" id="EDT10670.1"/>
    </source>
</evidence>
<dbReference type="InterPro" id="IPR046569">
    <property type="entry name" value="DUF6723"/>
</dbReference>
<comment type="caution">
    <text evidence="1">The sequence shown here is derived from an EMBL/GenBank/DDBJ whole genome shotgun (WGS) entry which is preliminary data.</text>
</comment>
<organism evidence="1 2">
    <name type="scientific">Paraburkholderia graminis (strain ATCC 700544 / DSM 17151 / LMG 18924 / NCIMB 13744 / C4D1M)</name>
    <dbReference type="NCBI Taxonomy" id="396598"/>
    <lineage>
        <taxon>Bacteria</taxon>
        <taxon>Pseudomonadati</taxon>
        <taxon>Pseudomonadota</taxon>
        <taxon>Betaproteobacteria</taxon>
        <taxon>Burkholderiales</taxon>
        <taxon>Burkholderiaceae</taxon>
        <taxon>Paraburkholderia</taxon>
    </lineage>
</organism>